<sequence length="183" mass="20650">MNNIQVKIRLPYGKYSVSKPSAMMWLKNFDLTGSVQALPLIGRPNRPLTICNQHSNALLGNQLVVLQEKFYNRDEAKIPKEFHVKPLCTYLDMLTVITFGYGVLKSHTALVNSFVTAKRKPRYAYFVPNHLGEGVATMDTSSARWCIATLPCLTNRLSLRSAIIIPLAFLLKGYVNDIEYRTA</sequence>
<proteinExistence type="predicted"/>
<accession>A0ABQ9IMM7</accession>
<name>A0ABQ9IMM7_9NEOP</name>
<protein>
    <submittedName>
        <fullName evidence="1">Uncharacterized protein</fullName>
    </submittedName>
</protein>
<evidence type="ECO:0000313" key="1">
    <source>
        <dbReference type="EMBL" id="KAJ8897430.1"/>
    </source>
</evidence>
<feature type="non-terminal residue" evidence="1">
    <location>
        <position position="183"/>
    </location>
</feature>
<gene>
    <name evidence="1" type="ORF">PR048_002776</name>
</gene>
<organism evidence="1 2">
    <name type="scientific">Dryococelus australis</name>
    <dbReference type="NCBI Taxonomy" id="614101"/>
    <lineage>
        <taxon>Eukaryota</taxon>
        <taxon>Metazoa</taxon>
        <taxon>Ecdysozoa</taxon>
        <taxon>Arthropoda</taxon>
        <taxon>Hexapoda</taxon>
        <taxon>Insecta</taxon>
        <taxon>Pterygota</taxon>
        <taxon>Neoptera</taxon>
        <taxon>Polyneoptera</taxon>
        <taxon>Phasmatodea</taxon>
        <taxon>Verophasmatodea</taxon>
        <taxon>Anareolatae</taxon>
        <taxon>Phasmatidae</taxon>
        <taxon>Eurycanthinae</taxon>
        <taxon>Dryococelus</taxon>
    </lineage>
</organism>
<reference evidence="1 2" key="1">
    <citation type="submission" date="2023-02" db="EMBL/GenBank/DDBJ databases">
        <title>LHISI_Scaffold_Assembly.</title>
        <authorList>
            <person name="Stuart O.P."/>
            <person name="Cleave R."/>
            <person name="Magrath M.J.L."/>
            <person name="Mikheyev A.S."/>
        </authorList>
    </citation>
    <scope>NUCLEOTIDE SEQUENCE [LARGE SCALE GENOMIC DNA]</scope>
    <source>
        <strain evidence="1">Daus_M_001</strain>
        <tissue evidence="1">Leg muscle</tissue>
    </source>
</reference>
<dbReference type="Proteomes" id="UP001159363">
    <property type="component" value="Chromosome 1"/>
</dbReference>
<keyword evidence="2" id="KW-1185">Reference proteome</keyword>
<dbReference type="EMBL" id="JARBHB010000001">
    <property type="protein sequence ID" value="KAJ8897430.1"/>
    <property type="molecule type" value="Genomic_DNA"/>
</dbReference>
<comment type="caution">
    <text evidence="1">The sequence shown here is derived from an EMBL/GenBank/DDBJ whole genome shotgun (WGS) entry which is preliminary data.</text>
</comment>
<evidence type="ECO:0000313" key="2">
    <source>
        <dbReference type="Proteomes" id="UP001159363"/>
    </source>
</evidence>